<dbReference type="Proteomes" id="UP000299102">
    <property type="component" value="Unassembled WGS sequence"/>
</dbReference>
<sequence>MLRGRGAGAAWLAGHAPAAAAWPPVTSRARQLPPPPPRQSTAPPPAARRRPRCAPLLPRTAARCTPDRAVNNNINTGTGGVPPATGAVSDAVDDQFPIFSCVHFEVWCIKLAEWS</sequence>
<evidence type="ECO:0000256" key="1">
    <source>
        <dbReference type="SAM" id="MobiDB-lite"/>
    </source>
</evidence>
<name>A0A4C1YM98_EUMVA</name>
<feature type="compositionally biased region" description="Low complexity" evidence="1">
    <location>
        <begin position="22"/>
        <end position="31"/>
    </location>
</feature>
<evidence type="ECO:0000313" key="2">
    <source>
        <dbReference type="EMBL" id="GBP75465.1"/>
    </source>
</evidence>
<dbReference type="EMBL" id="BGZK01001249">
    <property type="protein sequence ID" value="GBP75465.1"/>
    <property type="molecule type" value="Genomic_DNA"/>
</dbReference>
<feature type="compositionally biased region" description="Pro residues" evidence="1">
    <location>
        <begin position="32"/>
        <end position="46"/>
    </location>
</feature>
<comment type="caution">
    <text evidence="2">The sequence shown here is derived from an EMBL/GenBank/DDBJ whole genome shotgun (WGS) entry which is preliminary data.</text>
</comment>
<proteinExistence type="predicted"/>
<reference evidence="2 3" key="1">
    <citation type="journal article" date="2019" name="Commun. Biol.">
        <title>The bagworm genome reveals a unique fibroin gene that provides high tensile strength.</title>
        <authorList>
            <person name="Kono N."/>
            <person name="Nakamura H."/>
            <person name="Ohtoshi R."/>
            <person name="Tomita M."/>
            <person name="Numata K."/>
            <person name="Arakawa K."/>
        </authorList>
    </citation>
    <scope>NUCLEOTIDE SEQUENCE [LARGE SCALE GENOMIC DNA]</scope>
</reference>
<evidence type="ECO:0000313" key="3">
    <source>
        <dbReference type="Proteomes" id="UP000299102"/>
    </source>
</evidence>
<organism evidence="2 3">
    <name type="scientific">Eumeta variegata</name>
    <name type="common">Bagworm moth</name>
    <name type="synonym">Eumeta japonica</name>
    <dbReference type="NCBI Taxonomy" id="151549"/>
    <lineage>
        <taxon>Eukaryota</taxon>
        <taxon>Metazoa</taxon>
        <taxon>Ecdysozoa</taxon>
        <taxon>Arthropoda</taxon>
        <taxon>Hexapoda</taxon>
        <taxon>Insecta</taxon>
        <taxon>Pterygota</taxon>
        <taxon>Neoptera</taxon>
        <taxon>Endopterygota</taxon>
        <taxon>Lepidoptera</taxon>
        <taxon>Glossata</taxon>
        <taxon>Ditrysia</taxon>
        <taxon>Tineoidea</taxon>
        <taxon>Psychidae</taxon>
        <taxon>Oiketicinae</taxon>
        <taxon>Eumeta</taxon>
    </lineage>
</organism>
<dbReference type="AlphaFoldDB" id="A0A4C1YM98"/>
<feature type="region of interest" description="Disordered" evidence="1">
    <location>
        <begin position="22"/>
        <end position="58"/>
    </location>
</feature>
<gene>
    <name evidence="2" type="ORF">EVAR_53277_1</name>
</gene>
<accession>A0A4C1YM98</accession>
<protein>
    <submittedName>
        <fullName evidence="2">Uncharacterized protein</fullName>
    </submittedName>
</protein>
<keyword evidence="3" id="KW-1185">Reference proteome</keyword>